<evidence type="ECO:0000313" key="1">
    <source>
        <dbReference type="EMBL" id="GAA2662741.1"/>
    </source>
</evidence>
<protein>
    <submittedName>
        <fullName evidence="1">Uncharacterized protein</fullName>
    </submittedName>
</protein>
<dbReference type="Proteomes" id="UP001500151">
    <property type="component" value="Unassembled WGS sequence"/>
</dbReference>
<keyword evidence="2" id="KW-1185">Reference proteome</keyword>
<dbReference type="EMBL" id="BAAASJ010000122">
    <property type="protein sequence ID" value="GAA2662741.1"/>
    <property type="molecule type" value="Genomic_DNA"/>
</dbReference>
<proteinExistence type="predicted"/>
<reference evidence="1 2" key="1">
    <citation type="journal article" date="2019" name="Int. J. Syst. Evol. Microbiol.">
        <title>The Global Catalogue of Microorganisms (GCM) 10K type strain sequencing project: providing services to taxonomists for standard genome sequencing and annotation.</title>
        <authorList>
            <consortium name="The Broad Institute Genomics Platform"/>
            <consortium name="The Broad Institute Genome Sequencing Center for Infectious Disease"/>
            <person name="Wu L."/>
            <person name="Ma J."/>
        </authorList>
    </citation>
    <scope>NUCLEOTIDE SEQUENCE [LARGE SCALE GENOMIC DNA]</scope>
    <source>
        <strain evidence="1 2">JCM 4524</strain>
    </source>
</reference>
<evidence type="ECO:0000313" key="2">
    <source>
        <dbReference type="Proteomes" id="UP001500151"/>
    </source>
</evidence>
<comment type="caution">
    <text evidence="1">The sequence shown here is derived from an EMBL/GenBank/DDBJ whole genome shotgun (WGS) entry which is preliminary data.</text>
</comment>
<gene>
    <name evidence="1" type="ORF">GCM10010307_82100</name>
</gene>
<sequence>MSCGVWADRPGLRTACLGGYGRGLSCEELHALKGMAALDAVSCLVWGPAHTDPEVAARGRRTLDRLMAGLFA</sequence>
<dbReference type="RefSeq" id="WP_344396614.1">
    <property type="nucleotide sequence ID" value="NZ_BAAASJ010000122.1"/>
</dbReference>
<name>A0ABN3S117_9ACTN</name>
<accession>A0ABN3S117</accession>
<organism evidence="1 2">
    <name type="scientific">Streptomyces vastus</name>
    <dbReference type="NCBI Taxonomy" id="285451"/>
    <lineage>
        <taxon>Bacteria</taxon>
        <taxon>Bacillati</taxon>
        <taxon>Actinomycetota</taxon>
        <taxon>Actinomycetes</taxon>
        <taxon>Kitasatosporales</taxon>
        <taxon>Streptomycetaceae</taxon>
        <taxon>Streptomyces</taxon>
    </lineage>
</organism>